<dbReference type="InterPro" id="IPR003593">
    <property type="entry name" value="AAA+_ATPase"/>
</dbReference>
<dbReference type="SUPFAM" id="SSF52540">
    <property type="entry name" value="P-loop containing nucleoside triphosphate hydrolases"/>
    <property type="match status" value="2"/>
</dbReference>
<feature type="domain" description="AAA+ ATPase" evidence="4">
    <location>
        <begin position="620"/>
        <end position="751"/>
    </location>
</feature>
<evidence type="ECO:0000313" key="6">
    <source>
        <dbReference type="Proteomes" id="UP001302676"/>
    </source>
</evidence>
<evidence type="ECO:0000313" key="5">
    <source>
        <dbReference type="EMBL" id="KAK4140952.1"/>
    </source>
</evidence>
<reference evidence="5" key="1">
    <citation type="journal article" date="2023" name="Mol. Phylogenet. Evol.">
        <title>Genome-scale phylogeny and comparative genomics of the fungal order Sordariales.</title>
        <authorList>
            <person name="Hensen N."/>
            <person name="Bonometti L."/>
            <person name="Westerberg I."/>
            <person name="Brannstrom I.O."/>
            <person name="Guillou S."/>
            <person name="Cros-Aarteil S."/>
            <person name="Calhoun S."/>
            <person name="Haridas S."/>
            <person name="Kuo A."/>
            <person name="Mondo S."/>
            <person name="Pangilinan J."/>
            <person name="Riley R."/>
            <person name="LaButti K."/>
            <person name="Andreopoulos B."/>
            <person name="Lipzen A."/>
            <person name="Chen C."/>
            <person name="Yan M."/>
            <person name="Daum C."/>
            <person name="Ng V."/>
            <person name="Clum A."/>
            <person name="Steindorff A."/>
            <person name="Ohm R.A."/>
            <person name="Martin F."/>
            <person name="Silar P."/>
            <person name="Natvig D.O."/>
            <person name="Lalanne C."/>
            <person name="Gautier V."/>
            <person name="Ament-Velasquez S.L."/>
            <person name="Kruys A."/>
            <person name="Hutchinson M.I."/>
            <person name="Powell A.J."/>
            <person name="Barry K."/>
            <person name="Miller A.N."/>
            <person name="Grigoriev I.V."/>
            <person name="Debuchy R."/>
            <person name="Gladieux P."/>
            <person name="Hiltunen Thoren M."/>
            <person name="Johannesson H."/>
        </authorList>
    </citation>
    <scope>NUCLEOTIDE SEQUENCE</scope>
    <source>
        <strain evidence="5">CBS 141.50</strain>
    </source>
</reference>
<dbReference type="Pfam" id="PF17866">
    <property type="entry name" value="AAA_lid_6"/>
    <property type="match status" value="1"/>
</dbReference>
<keyword evidence="6" id="KW-1185">Reference proteome</keyword>
<dbReference type="RefSeq" id="XP_062634323.1">
    <property type="nucleotide sequence ID" value="XM_062778127.1"/>
</dbReference>
<protein>
    <submittedName>
        <fullName evidence="5">P-loop containing nucleoside triphosphate hydrolase protein</fullName>
    </submittedName>
</protein>
<dbReference type="InterPro" id="IPR003959">
    <property type="entry name" value="ATPase_AAA_core"/>
</dbReference>
<dbReference type="GeneID" id="87814740"/>
<dbReference type="Gene3D" id="1.10.8.60">
    <property type="match status" value="1"/>
</dbReference>
<dbReference type="CDD" id="cd00009">
    <property type="entry name" value="AAA"/>
    <property type="match status" value="1"/>
</dbReference>
<accession>A0AAN6UXD4</accession>
<keyword evidence="2" id="KW-0547">Nucleotide-binding</keyword>
<keyword evidence="5" id="KW-0378">Hydrolase</keyword>
<keyword evidence="3" id="KW-0067">ATP-binding</keyword>
<comment type="caution">
    <text evidence="5">The sequence shown here is derived from an EMBL/GenBank/DDBJ whole genome shotgun (WGS) entry which is preliminary data.</text>
</comment>
<dbReference type="Gene3D" id="3.40.50.300">
    <property type="entry name" value="P-loop containing nucleotide triphosphate hydrolases"/>
    <property type="match status" value="2"/>
</dbReference>
<proteinExistence type="inferred from homology"/>
<dbReference type="SMART" id="SM00382">
    <property type="entry name" value="AAA"/>
    <property type="match status" value="2"/>
</dbReference>
<dbReference type="FunFam" id="3.40.50.300:FF:000216">
    <property type="entry name" value="Type VII secretion ATPase EccA"/>
    <property type="match status" value="1"/>
</dbReference>
<dbReference type="PRINTS" id="PR00819">
    <property type="entry name" value="CBXCFQXSUPER"/>
</dbReference>
<dbReference type="InterPro" id="IPR000641">
    <property type="entry name" value="CbxX/CfxQ"/>
</dbReference>
<dbReference type="PANTHER" id="PTHR43392:SF2">
    <property type="entry name" value="AAA-TYPE ATPASE FAMILY PROTEIN _ ANKYRIN REPEAT FAMILY PROTEIN"/>
    <property type="match status" value="1"/>
</dbReference>
<dbReference type="AlphaFoldDB" id="A0AAN6UXD4"/>
<organism evidence="5 6">
    <name type="scientific">Dichotomopilus funicola</name>
    <dbReference type="NCBI Taxonomy" id="1934379"/>
    <lineage>
        <taxon>Eukaryota</taxon>
        <taxon>Fungi</taxon>
        <taxon>Dikarya</taxon>
        <taxon>Ascomycota</taxon>
        <taxon>Pezizomycotina</taxon>
        <taxon>Sordariomycetes</taxon>
        <taxon>Sordariomycetidae</taxon>
        <taxon>Sordariales</taxon>
        <taxon>Chaetomiaceae</taxon>
        <taxon>Dichotomopilus</taxon>
    </lineage>
</organism>
<dbReference type="InterPro" id="IPR041627">
    <property type="entry name" value="AAA_lid_6"/>
</dbReference>
<evidence type="ECO:0000256" key="3">
    <source>
        <dbReference type="ARBA" id="ARBA00022840"/>
    </source>
</evidence>
<dbReference type="InterPro" id="IPR050773">
    <property type="entry name" value="CbxX/CfxQ_RuBisCO_ESX"/>
</dbReference>
<evidence type="ECO:0000256" key="1">
    <source>
        <dbReference type="ARBA" id="ARBA00010378"/>
    </source>
</evidence>
<comment type="similarity">
    <text evidence="1">Belongs to the CbxX/CfxQ family.</text>
</comment>
<evidence type="ECO:0000256" key="2">
    <source>
        <dbReference type="ARBA" id="ARBA00022741"/>
    </source>
</evidence>
<feature type="domain" description="AAA+ ATPase" evidence="4">
    <location>
        <begin position="343"/>
        <end position="460"/>
    </location>
</feature>
<name>A0AAN6UXD4_9PEZI</name>
<dbReference type="InterPro" id="IPR027417">
    <property type="entry name" value="P-loop_NTPase"/>
</dbReference>
<sequence length="871" mass="97666">MEILTRLREMADDSAARKRWILGKENAEWTIQAIDKIMLQHGIENVKAQFLWVYNEAMRARDSGDDLKRVGSLSLCFFEADPDLGEMLIKMYIDLLQTLGLVSRDAVVYSDEHNPIRTIWSTIPETSSRTIINIKYPYTDDEYDSLRTQLAELYRTSTLEYPPVVVSHVPLPKTDITAKRYLVCKGERAQHGYGITLRHTEDDLRHIFTEKVNEDRGEKEIEGGWEGAAMKRCLQRAESGGHFKTYAGMKGVLEELRDRHSKRVEFERKGLAPKSPDDIHFTKSDILGLSAQEIGYGSPTWQELQKMVGMESVKQSVREMLGEVALNRRLALENKPVPEGWSTRRCFIGPPGTGKTTVARMYSKILSELGLLENETIVEKRASDLIGKYIGDSEYNTINAFNQARGGVLMIDDFHILFPNSMHDTHGSDVFRAAIIDTVVAQVDPNSTRKEAIILIGYPEAMNDAFETGNPGLARRFPMTQAFRFEPYTHPELTAILEHKLTKHSLTTTPTALRVAEDMLDLAQHRPNFGNGGSVDNLLQQAQLARNARCAACPIDADLDLALLPEDFDPDWERAADASRRCAGLFNSMKGMGDVVGQFQRYQAVTARMRARGLDPHPYVPWALVFRGPPGTGKTTVARKMAQVYYDMGFLSAPEIVECSVGDVLPTYSAGSSTRVVKMFERGLGKVLFIDEAYRLAEGRATDAIGEIVDCMTKERYCGKLVIVLAGYRDEMDDLMQENRGLRSRFATNVDFRPMKSADAIELMRKHLAEVQIVLDSAVVPVKGARAMKRDAVLGLLDELAKSRSWANGRDVIALARSISEEVYVSGKGLPDPKDGEELGQGTKEQARIVFKTDDLLALLRRKVKELKDRS</sequence>
<gene>
    <name evidence="5" type="ORF">C8A04DRAFT_14508</name>
</gene>
<evidence type="ECO:0000259" key="4">
    <source>
        <dbReference type="SMART" id="SM00382"/>
    </source>
</evidence>
<dbReference type="GO" id="GO:0016887">
    <property type="term" value="F:ATP hydrolysis activity"/>
    <property type="evidence" value="ECO:0007669"/>
    <property type="project" value="InterPro"/>
</dbReference>
<dbReference type="Proteomes" id="UP001302676">
    <property type="component" value="Unassembled WGS sequence"/>
</dbReference>
<dbReference type="Pfam" id="PF00004">
    <property type="entry name" value="AAA"/>
    <property type="match status" value="2"/>
</dbReference>
<dbReference type="EMBL" id="MU853620">
    <property type="protein sequence ID" value="KAK4140952.1"/>
    <property type="molecule type" value="Genomic_DNA"/>
</dbReference>
<dbReference type="GO" id="GO:0005524">
    <property type="term" value="F:ATP binding"/>
    <property type="evidence" value="ECO:0007669"/>
    <property type="project" value="UniProtKB-KW"/>
</dbReference>
<reference evidence="5" key="2">
    <citation type="submission" date="2023-05" db="EMBL/GenBank/DDBJ databases">
        <authorList>
            <consortium name="Lawrence Berkeley National Laboratory"/>
            <person name="Steindorff A."/>
            <person name="Hensen N."/>
            <person name="Bonometti L."/>
            <person name="Westerberg I."/>
            <person name="Brannstrom I.O."/>
            <person name="Guillou S."/>
            <person name="Cros-Aarteil S."/>
            <person name="Calhoun S."/>
            <person name="Haridas S."/>
            <person name="Kuo A."/>
            <person name="Mondo S."/>
            <person name="Pangilinan J."/>
            <person name="Riley R."/>
            <person name="Labutti K."/>
            <person name="Andreopoulos B."/>
            <person name="Lipzen A."/>
            <person name="Chen C."/>
            <person name="Yanf M."/>
            <person name="Daum C."/>
            <person name="Ng V."/>
            <person name="Clum A."/>
            <person name="Ohm R."/>
            <person name="Martin F."/>
            <person name="Silar P."/>
            <person name="Natvig D."/>
            <person name="Lalanne C."/>
            <person name="Gautier V."/>
            <person name="Ament-Velasquez S.L."/>
            <person name="Kruys A."/>
            <person name="Hutchinson M.I."/>
            <person name="Powell A.J."/>
            <person name="Barry K."/>
            <person name="Miller A.N."/>
            <person name="Grigoriev I.V."/>
            <person name="Debuchy R."/>
            <person name="Gladieux P."/>
            <person name="Thoren M.H."/>
            <person name="Johannesson H."/>
        </authorList>
    </citation>
    <scope>NUCLEOTIDE SEQUENCE</scope>
    <source>
        <strain evidence="5">CBS 141.50</strain>
    </source>
</reference>
<dbReference type="PANTHER" id="PTHR43392">
    <property type="entry name" value="AAA-TYPE ATPASE FAMILY PROTEIN / ANKYRIN REPEAT FAMILY PROTEIN"/>
    <property type="match status" value="1"/>
</dbReference>